<proteinExistence type="predicted"/>
<evidence type="ECO:0000313" key="1">
    <source>
        <dbReference type="EMBL" id="SCL22474.1"/>
    </source>
</evidence>
<reference evidence="2" key="1">
    <citation type="submission" date="2016-06" db="EMBL/GenBank/DDBJ databases">
        <authorList>
            <person name="Varghese N."/>
        </authorList>
    </citation>
    <scope>NUCLEOTIDE SEQUENCE [LARGE SCALE GENOMIC DNA]</scope>
    <source>
        <strain evidence="2">DSM 46123</strain>
    </source>
</reference>
<dbReference type="EMBL" id="FMHU01000002">
    <property type="protein sequence ID" value="SCL22474.1"/>
    <property type="molecule type" value="Genomic_DNA"/>
</dbReference>
<keyword evidence="2" id="KW-1185">Reference proteome</keyword>
<organism evidence="1 2">
    <name type="scientific">Micromonospora inyonensis</name>
    <dbReference type="NCBI Taxonomy" id="47866"/>
    <lineage>
        <taxon>Bacteria</taxon>
        <taxon>Bacillati</taxon>
        <taxon>Actinomycetota</taxon>
        <taxon>Actinomycetes</taxon>
        <taxon>Micromonosporales</taxon>
        <taxon>Micromonosporaceae</taxon>
        <taxon>Micromonospora</taxon>
    </lineage>
</organism>
<accession>A0A1C6RZ19</accession>
<protein>
    <submittedName>
        <fullName evidence="1">Uncharacterized protein</fullName>
    </submittedName>
</protein>
<gene>
    <name evidence="1" type="ORF">GA0074694_3371</name>
</gene>
<name>A0A1C6RZ19_9ACTN</name>
<evidence type="ECO:0000313" key="2">
    <source>
        <dbReference type="Proteomes" id="UP000198906"/>
    </source>
</evidence>
<dbReference type="Proteomes" id="UP000198906">
    <property type="component" value="Unassembled WGS sequence"/>
</dbReference>
<dbReference type="AlphaFoldDB" id="A0A1C6RZ19"/>
<sequence length="35" mass="3715">MSRHRLRAMLTVEAGLLPARRAARVSPVAALATDG</sequence>